<evidence type="ECO:0000256" key="1">
    <source>
        <dbReference type="ARBA" id="ARBA00004429"/>
    </source>
</evidence>
<dbReference type="PANTHER" id="PTHR43867">
    <property type="entry name" value="CELLULOSE SYNTHASE CATALYTIC SUBUNIT A [UDP-FORMING]"/>
    <property type="match status" value="1"/>
</dbReference>
<dbReference type="GO" id="GO:0016760">
    <property type="term" value="F:cellulose synthase (UDP-forming) activity"/>
    <property type="evidence" value="ECO:0007669"/>
    <property type="project" value="UniProtKB-EC"/>
</dbReference>
<feature type="transmembrane region" description="Helical" evidence="11">
    <location>
        <begin position="507"/>
        <end position="526"/>
    </location>
</feature>
<evidence type="ECO:0000256" key="9">
    <source>
        <dbReference type="ARBA" id="ARBA00023136"/>
    </source>
</evidence>
<dbReference type="PRINTS" id="PR01439">
    <property type="entry name" value="CELLSNTHASEA"/>
</dbReference>
<feature type="domain" description="Glycosyltransferase 2-like" evidence="12">
    <location>
        <begin position="127"/>
        <end position="316"/>
    </location>
</feature>
<comment type="function">
    <text evidence="11">Catalytic subunit of cellulose synthase. It polymerizes uridine 5'-diphosphate glucose to cellulose.</text>
</comment>
<protein>
    <recommendedName>
        <fullName evidence="11">Cellulose synthase catalytic subunit [UDP-forming]</fullName>
        <ecNumber evidence="11">2.4.1.12</ecNumber>
    </recommendedName>
</protein>
<keyword evidence="9 11" id="KW-0472">Membrane</keyword>
<comment type="catalytic activity">
    <reaction evidence="10 11">
        <text>[(1-&gt;4)-beta-D-glucosyl](n) + UDP-alpha-D-glucose = [(1-&gt;4)-beta-D-glucosyl](n+1) + UDP + H(+)</text>
        <dbReference type="Rhea" id="RHEA:19929"/>
        <dbReference type="Rhea" id="RHEA-COMP:10033"/>
        <dbReference type="Rhea" id="RHEA-COMP:10034"/>
        <dbReference type="ChEBI" id="CHEBI:15378"/>
        <dbReference type="ChEBI" id="CHEBI:18246"/>
        <dbReference type="ChEBI" id="CHEBI:58223"/>
        <dbReference type="ChEBI" id="CHEBI:58885"/>
        <dbReference type="EC" id="2.4.1.12"/>
    </reaction>
</comment>
<dbReference type="NCBIfam" id="TIGR03030">
    <property type="entry name" value="CelA"/>
    <property type="match status" value="1"/>
</dbReference>
<reference evidence="14 15" key="1">
    <citation type="submission" date="2023-03" db="EMBL/GenBank/DDBJ databases">
        <title>YIM 152171 draft genome.</title>
        <authorList>
            <person name="Yang Z."/>
        </authorList>
    </citation>
    <scope>NUCLEOTIDE SEQUENCE [LARGE SCALE GENOMIC DNA]</scope>
    <source>
        <strain evidence="14 15">YIM 152171</strain>
    </source>
</reference>
<sequence length="702" mass="77580">MVVAWLLALGAVLWLASIDVGIGPQILLAGGGVLSVLVLRLLPRAHALRLLLICLALFVSARYLLWRVTETVPTGHWYEAVPAVILLLAELYGFWLLTSGVFMTIRPLERVVARLPAERRSWPTVDILVPTYNEPWPLVEATLVAARQMRWPEGRMRVWCCDDGGTEAFRNHADPARAAAARERHEEFKRGCAAIGVTYITRPENKGAKAGNLNRAMQSCSGELVAVFDADHAPSADFLEKTVGQFFKDDRLALVQTPHFFIGPDPLEKNLGMFGHMPSEADMFYSMTLKGLDFWNAAFFCGSAAVMRRKALDEIGGIKQQTVTEDAHTAMELHSRGWNSAYVNVPMVAGLQPATMTSLVKQRVRWAQGMVQIFLLDNPFLKRGLSTAQRLCYAALSGFWFFPFARLVFLVAPLAQLLFGLQLFDAGTDEFLAYAIPHLAVSILLNDHLYGKLRWTFMSEVYETALAPYVAPAILNTILHPRSPSFAVTSKDETLDREFLSPMARPFLVLAALVVLGVANGLWTWLTDPVQQQTLVVVLGWGIFNLWLVLAVLAAMWETRQVREFPRVQRDIEATLVAADTSIACRLTDVSITGAQLAAGTGAVPDEPGEARLVIPGAGADAPPLDVAITNRRSVGAEDLLGLRFLRTDAGQIEAIGRLVYGRSDHWQAIVERRTRSHGLVRGVSLFFSMAFRGARLLLQRS</sequence>
<keyword evidence="7 11" id="KW-0135">Cellulose biosynthesis</keyword>
<evidence type="ECO:0000256" key="5">
    <source>
        <dbReference type="ARBA" id="ARBA00022679"/>
    </source>
</evidence>
<dbReference type="GO" id="GO:0030244">
    <property type="term" value="P:cellulose biosynthetic process"/>
    <property type="evidence" value="ECO:0007669"/>
    <property type="project" value="UniProtKB-KW"/>
</dbReference>
<dbReference type="GO" id="GO:0005886">
    <property type="term" value="C:plasma membrane"/>
    <property type="evidence" value="ECO:0007669"/>
    <property type="project" value="UniProtKB-SubCell"/>
</dbReference>
<dbReference type="InterPro" id="IPR003919">
    <property type="entry name" value="Cell_synth_A"/>
</dbReference>
<evidence type="ECO:0000256" key="10">
    <source>
        <dbReference type="ARBA" id="ARBA00048682"/>
    </source>
</evidence>
<feature type="transmembrane region" description="Helical" evidence="11">
    <location>
        <begin position="391"/>
        <end position="419"/>
    </location>
</feature>
<dbReference type="Gene3D" id="2.40.10.220">
    <property type="entry name" value="predicted glycosyltransferase like domains"/>
    <property type="match status" value="1"/>
</dbReference>
<dbReference type="PANTHER" id="PTHR43867:SF2">
    <property type="entry name" value="CELLULOSE SYNTHASE CATALYTIC SUBUNIT A [UDP-FORMING]"/>
    <property type="match status" value="1"/>
</dbReference>
<dbReference type="AlphaFoldDB" id="A0AAP3UZA4"/>
<feature type="transmembrane region" description="Helical" evidence="11">
    <location>
        <begin position="538"/>
        <end position="557"/>
    </location>
</feature>
<dbReference type="RefSeq" id="WP_327788013.1">
    <property type="nucleotide sequence ID" value="NZ_JARGEQ010000025.1"/>
</dbReference>
<evidence type="ECO:0000259" key="13">
    <source>
        <dbReference type="Pfam" id="PF07238"/>
    </source>
</evidence>
<dbReference type="InterPro" id="IPR029044">
    <property type="entry name" value="Nucleotide-diphossugar_trans"/>
</dbReference>
<comment type="subcellular location">
    <subcellularLocation>
        <location evidence="1">Cell inner membrane</location>
        <topology evidence="1">Multi-pass membrane protein</topology>
    </subcellularLocation>
</comment>
<keyword evidence="6 11" id="KW-0812">Transmembrane</keyword>
<evidence type="ECO:0000313" key="14">
    <source>
        <dbReference type="EMBL" id="MDF1585594.1"/>
    </source>
</evidence>
<comment type="pathway">
    <text evidence="11">Glycan metabolism; bacterial cellulose biosynthesis.</text>
</comment>
<dbReference type="Pfam" id="PF00535">
    <property type="entry name" value="Glycos_transf_2"/>
    <property type="match status" value="1"/>
</dbReference>
<accession>A0AAP3UZA4</accession>
<dbReference type="GO" id="GO:0006011">
    <property type="term" value="P:UDP-alpha-D-glucose metabolic process"/>
    <property type="evidence" value="ECO:0007669"/>
    <property type="project" value="InterPro"/>
</dbReference>
<comment type="caution">
    <text evidence="11">Lacks conserved residue(s) required for the propagation of feature annotation.</text>
</comment>
<organism evidence="14 15">
    <name type="scientific">Marinimicrococcus flavescens</name>
    <dbReference type="NCBI Taxonomy" id="3031815"/>
    <lineage>
        <taxon>Bacteria</taxon>
        <taxon>Pseudomonadati</taxon>
        <taxon>Pseudomonadota</taxon>
        <taxon>Alphaproteobacteria</taxon>
        <taxon>Geminicoccales</taxon>
        <taxon>Geminicoccaceae</taxon>
        <taxon>Marinimicrococcus</taxon>
    </lineage>
</organism>
<feature type="transmembrane region" description="Helical" evidence="11">
    <location>
        <begin position="50"/>
        <end position="68"/>
    </location>
</feature>
<gene>
    <name evidence="14" type="primary">bcsA</name>
    <name evidence="14" type="ORF">PZ740_04230</name>
</gene>
<feature type="transmembrane region" description="Helical" evidence="11">
    <location>
        <begin position="27"/>
        <end position="43"/>
    </location>
</feature>
<dbReference type="EC" id="2.4.1.12" evidence="11"/>
<evidence type="ECO:0000256" key="8">
    <source>
        <dbReference type="ARBA" id="ARBA00022989"/>
    </source>
</evidence>
<evidence type="ECO:0000256" key="4">
    <source>
        <dbReference type="ARBA" id="ARBA00022676"/>
    </source>
</evidence>
<dbReference type="SUPFAM" id="SSF141371">
    <property type="entry name" value="PilZ domain-like"/>
    <property type="match status" value="1"/>
</dbReference>
<dbReference type="CDD" id="cd06421">
    <property type="entry name" value="CESA_CelA_like"/>
    <property type="match status" value="1"/>
</dbReference>
<dbReference type="EMBL" id="JARGEQ010000025">
    <property type="protein sequence ID" value="MDF1585594.1"/>
    <property type="molecule type" value="Genomic_DNA"/>
</dbReference>
<keyword evidence="15" id="KW-1185">Reference proteome</keyword>
<feature type="transmembrane region" description="Helical" evidence="11">
    <location>
        <begin position="80"/>
        <end position="105"/>
    </location>
</feature>
<dbReference type="InterPro" id="IPR050321">
    <property type="entry name" value="Glycosyltr_2/OpgH_subfam"/>
</dbReference>
<comment type="caution">
    <text evidence="14">The sequence shown here is derived from an EMBL/GenBank/DDBJ whole genome shotgun (WGS) entry which is preliminary data.</text>
</comment>
<keyword evidence="8 11" id="KW-1133">Transmembrane helix</keyword>
<keyword evidence="3 11" id="KW-0997">Cell inner membrane</keyword>
<feature type="domain" description="PilZ" evidence="13">
    <location>
        <begin position="561"/>
        <end position="662"/>
    </location>
</feature>
<proteinExistence type="predicted"/>
<dbReference type="Gene3D" id="3.90.550.10">
    <property type="entry name" value="Spore Coat Polysaccharide Biosynthesis Protein SpsA, Chain A"/>
    <property type="match status" value="1"/>
</dbReference>
<keyword evidence="11" id="KW-0973">c-di-GMP</keyword>
<dbReference type="Proteomes" id="UP001301140">
    <property type="component" value="Unassembled WGS sequence"/>
</dbReference>
<evidence type="ECO:0000256" key="7">
    <source>
        <dbReference type="ARBA" id="ARBA00022916"/>
    </source>
</evidence>
<dbReference type="GO" id="GO:0035438">
    <property type="term" value="F:cyclic-di-GMP binding"/>
    <property type="evidence" value="ECO:0007669"/>
    <property type="project" value="InterPro"/>
</dbReference>
<evidence type="ECO:0000256" key="6">
    <source>
        <dbReference type="ARBA" id="ARBA00022692"/>
    </source>
</evidence>
<dbReference type="Pfam" id="PF07238">
    <property type="entry name" value="PilZ"/>
    <property type="match status" value="1"/>
</dbReference>
<evidence type="ECO:0000256" key="3">
    <source>
        <dbReference type="ARBA" id="ARBA00022519"/>
    </source>
</evidence>
<dbReference type="SUPFAM" id="SSF53448">
    <property type="entry name" value="Nucleotide-diphospho-sugar transferases"/>
    <property type="match status" value="1"/>
</dbReference>
<keyword evidence="4 11" id="KW-0328">Glycosyltransferase</keyword>
<name>A0AAP3UZA4_9PROT</name>
<dbReference type="InterPro" id="IPR001173">
    <property type="entry name" value="Glyco_trans_2-like"/>
</dbReference>
<evidence type="ECO:0000256" key="2">
    <source>
        <dbReference type="ARBA" id="ARBA00022475"/>
    </source>
</evidence>
<evidence type="ECO:0000313" key="15">
    <source>
        <dbReference type="Proteomes" id="UP001301140"/>
    </source>
</evidence>
<keyword evidence="5 11" id="KW-0808">Transferase</keyword>
<evidence type="ECO:0000256" key="11">
    <source>
        <dbReference type="RuleBase" id="RU365020"/>
    </source>
</evidence>
<dbReference type="InterPro" id="IPR009875">
    <property type="entry name" value="PilZ_domain"/>
</dbReference>
<comment type="cofactor">
    <cofactor evidence="11">
        <name>Mg(2+)</name>
        <dbReference type="ChEBI" id="CHEBI:18420"/>
    </cofactor>
</comment>
<evidence type="ECO:0000259" key="12">
    <source>
        <dbReference type="Pfam" id="PF00535"/>
    </source>
</evidence>
<keyword evidence="2 11" id="KW-1003">Cell membrane</keyword>